<dbReference type="Gene3D" id="1.10.238.10">
    <property type="entry name" value="EF-hand"/>
    <property type="match status" value="1"/>
</dbReference>
<dbReference type="FunCoup" id="F6Q7S6">
    <property type="interactions" value="135"/>
</dbReference>
<proteinExistence type="predicted"/>
<dbReference type="Proteomes" id="UP000002279">
    <property type="component" value="Chromosome X5"/>
</dbReference>
<dbReference type="HOGENOM" id="CLU_138624_2_1_1"/>
<dbReference type="GO" id="GO:0046914">
    <property type="term" value="F:transition metal ion binding"/>
    <property type="evidence" value="ECO:0007669"/>
    <property type="project" value="InterPro"/>
</dbReference>
<dbReference type="SMART" id="SM00054">
    <property type="entry name" value="EFh"/>
    <property type="match status" value="1"/>
</dbReference>
<dbReference type="RefSeq" id="XP_001513302.1">
    <property type="nucleotide sequence ID" value="XM_001513252.5"/>
</dbReference>
<dbReference type="InterPro" id="IPR002048">
    <property type="entry name" value="EF_hand_dom"/>
</dbReference>
<name>F6Q7S6_ORNAN</name>
<gene>
    <name evidence="2" type="primary">S100A3</name>
</gene>
<dbReference type="InterPro" id="IPR034325">
    <property type="entry name" value="S-100_dom"/>
</dbReference>
<dbReference type="Pfam" id="PF01023">
    <property type="entry name" value="S_100"/>
    <property type="match status" value="1"/>
</dbReference>
<feature type="domain" description="EF-hand" evidence="1">
    <location>
        <begin position="50"/>
        <end position="85"/>
    </location>
</feature>
<dbReference type="GO" id="GO:0005509">
    <property type="term" value="F:calcium ion binding"/>
    <property type="evidence" value="ECO:0000318"/>
    <property type="project" value="GO_Central"/>
</dbReference>
<dbReference type="SMART" id="SM01394">
    <property type="entry name" value="S_100"/>
    <property type="match status" value="1"/>
</dbReference>
<dbReference type="GO" id="GO:0005829">
    <property type="term" value="C:cytosol"/>
    <property type="evidence" value="ECO:0007669"/>
    <property type="project" value="Ensembl"/>
</dbReference>
<dbReference type="GeneTree" id="ENSGT00940000161959"/>
<keyword evidence="3" id="KW-1185">Reference proteome</keyword>
<dbReference type="GO" id="GO:0005886">
    <property type="term" value="C:plasma membrane"/>
    <property type="evidence" value="ECO:0007669"/>
    <property type="project" value="Ensembl"/>
</dbReference>
<dbReference type="CTD" id="6274"/>
<dbReference type="OrthoDB" id="26525at2759"/>
<dbReference type="RefSeq" id="XP_028911979.1">
    <property type="nucleotide sequence ID" value="XM_029056146.2"/>
</dbReference>
<dbReference type="PANTHER" id="PTHR11639">
    <property type="entry name" value="S100 CALCIUM-BINDING PROTEIN"/>
    <property type="match status" value="1"/>
</dbReference>
<dbReference type="Ensembl" id="ENSOANT00000022315.3">
    <property type="protein sequence ID" value="ENSOANP00000022311.1"/>
    <property type="gene ID" value="ENSOANG00000014146.3"/>
</dbReference>
<dbReference type="GO" id="GO:0005794">
    <property type="term" value="C:Golgi apparatus"/>
    <property type="evidence" value="ECO:0007669"/>
    <property type="project" value="Ensembl"/>
</dbReference>
<evidence type="ECO:0000313" key="3">
    <source>
        <dbReference type="Proteomes" id="UP000002279"/>
    </source>
</evidence>
<reference evidence="2" key="2">
    <citation type="submission" date="2025-08" db="UniProtKB">
        <authorList>
            <consortium name="Ensembl"/>
        </authorList>
    </citation>
    <scope>IDENTIFICATION</scope>
    <source>
        <strain evidence="2">Glennie</strain>
    </source>
</reference>
<dbReference type="OMA" id="CTLCHEF"/>
<protein>
    <submittedName>
        <fullName evidence="2">S100 calcium binding protein A3</fullName>
    </submittedName>
</protein>
<organism evidence="2 3">
    <name type="scientific">Ornithorhynchus anatinus</name>
    <name type="common">Duckbill platypus</name>
    <dbReference type="NCBI Taxonomy" id="9258"/>
    <lineage>
        <taxon>Eukaryota</taxon>
        <taxon>Metazoa</taxon>
        <taxon>Chordata</taxon>
        <taxon>Craniata</taxon>
        <taxon>Vertebrata</taxon>
        <taxon>Euteleostomi</taxon>
        <taxon>Mammalia</taxon>
        <taxon>Monotremata</taxon>
        <taxon>Ornithorhynchidae</taxon>
        <taxon>Ornithorhynchus</taxon>
    </lineage>
</organism>
<sequence>MSRPLEEAMMAVICTFREYAAKCGDPYKLSKGELKELLLKELPSFTPSQLSECDYNQLFNALDVDKDCEVNFQEYITALSSLAVLCNEFFRDCPRDCPAEPTCPK</sequence>
<evidence type="ECO:0000313" key="2">
    <source>
        <dbReference type="Ensembl" id="ENSOANP00000022311.1"/>
    </source>
</evidence>
<dbReference type="CDD" id="cd00213">
    <property type="entry name" value="S-100"/>
    <property type="match status" value="1"/>
</dbReference>
<dbReference type="GeneID" id="100093326"/>
<dbReference type="InterPro" id="IPR011992">
    <property type="entry name" value="EF-hand-dom_pair"/>
</dbReference>
<dbReference type="PANTHER" id="PTHR11639:SF12">
    <property type="entry name" value="PROTEIN S100-A3"/>
    <property type="match status" value="1"/>
</dbReference>
<dbReference type="InterPro" id="IPR013787">
    <property type="entry name" value="S100_Ca-bd_sub"/>
</dbReference>
<dbReference type="InParanoid" id="F6Q7S6"/>
<dbReference type="PROSITE" id="PS50222">
    <property type="entry name" value="EF_HAND_2"/>
    <property type="match status" value="1"/>
</dbReference>
<dbReference type="KEGG" id="oaa:100093326"/>
<dbReference type="RefSeq" id="XP_016080939.1">
    <property type="nucleotide sequence ID" value="XM_016225453.3"/>
</dbReference>
<evidence type="ECO:0000259" key="1">
    <source>
        <dbReference type="PROSITE" id="PS50222"/>
    </source>
</evidence>
<reference evidence="2 3" key="1">
    <citation type="journal article" date="2008" name="Nature">
        <title>Genome analysis of the platypus reveals unique signatures of evolution.</title>
        <authorList>
            <person name="Warren W.C."/>
            <person name="Hillier L.W."/>
            <person name="Marshall Graves J.A."/>
            <person name="Birney E."/>
            <person name="Ponting C.P."/>
            <person name="Grutzner F."/>
            <person name="Belov K."/>
            <person name="Miller W."/>
            <person name="Clarke L."/>
            <person name="Chinwalla A.T."/>
            <person name="Yang S.P."/>
            <person name="Heger A."/>
            <person name="Locke D.P."/>
            <person name="Miethke P."/>
            <person name="Waters P.D."/>
            <person name="Veyrunes F."/>
            <person name="Fulton L."/>
            <person name="Fulton B."/>
            <person name="Graves T."/>
            <person name="Wallis J."/>
            <person name="Puente X.S."/>
            <person name="Lopez-Otin C."/>
            <person name="Ordonez G.R."/>
            <person name="Eichler E.E."/>
            <person name="Chen L."/>
            <person name="Cheng Z."/>
            <person name="Deakin J.E."/>
            <person name="Alsop A."/>
            <person name="Thompson K."/>
            <person name="Kirby P."/>
            <person name="Papenfuss A.T."/>
            <person name="Wakefield M.J."/>
            <person name="Olender T."/>
            <person name="Lancet D."/>
            <person name="Huttley G.A."/>
            <person name="Smit A.F."/>
            <person name="Pask A."/>
            <person name="Temple-Smith P."/>
            <person name="Batzer M.A."/>
            <person name="Walker J.A."/>
            <person name="Konkel M.K."/>
            <person name="Harris R.S."/>
            <person name="Whittington C.M."/>
            <person name="Wong E.S."/>
            <person name="Gemmell N.J."/>
            <person name="Buschiazzo E."/>
            <person name="Vargas Jentzsch I.M."/>
            <person name="Merkel A."/>
            <person name="Schmitz J."/>
            <person name="Zemann A."/>
            <person name="Churakov G."/>
            <person name="Kriegs J.O."/>
            <person name="Brosius J."/>
            <person name="Murchison E.P."/>
            <person name="Sachidanandam R."/>
            <person name="Smith C."/>
            <person name="Hannon G.J."/>
            <person name="Tsend-Ayush E."/>
            <person name="McMillan D."/>
            <person name="Attenborough R."/>
            <person name="Rens W."/>
            <person name="Ferguson-Smith M."/>
            <person name="Lefevre C.M."/>
            <person name="Sharp J.A."/>
            <person name="Nicholas K.R."/>
            <person name="Ray D.A."/>
            <person name="Kube M."/>
            <person name="Reinhardt R."/>
            <person name="Pringle T.H."/>
            <person name="Taylor J."/>
            <person name="Jones R.C."/>
            <person name="Nixon B."/>
            <person name="Dacheux J.L."/>
            <person name="Niwa H."/>
            <person name="Sekita Y."/>
            <person name="Huang X."/>
            <person name="Stark A."/>
            <person name="Kheradpour P."/>
            <person name="Kellis M."/>
            <person name="Flicek P."/>
            <person name="Chen Y."/>
            <person name="Webber C."/>
            <person name="Hardison R."/>
            <person name="Nelson J."/>
            <person name="Hallsworth-Pepin K."/>
            <person name="Delehaunty K."/>
            <person name="Markovic C."/>
            <person name="Minx P."/>
            <person name="Feng Y."/>
            <person name="Kremitzki C."/>
            <person name="Mitreva M."/>
            <person name="Glasscock J."/>
            <person name="Wylie T."/>
            <person name="Wohldmann P."/>
            <person name="Thiru P."/>
            <person name="Nhan M.N."/>
            <person name="Pohl C.S."/>
            <person name="Smith S.M."/>
            <person name="Hou S."/>
            <person name="Nefedov M."/>
            <person name="de Jong P.J."/>
            <person name="Renfree M.B."/>
            <person name="Mardis E.R."/>
            <person name="Wilson R.K."/>
        </authorList>
    </citation>
    <scope>NUCLEOTIDE SEQUENCE [LARGE SCALE GENOMIC DNA]</scope>
    <source>
        <strain evidence="2 3">Glennie</strain>
    </source>
</reference>
<dbReference type="GO" id="GO:0048306">
    <property type="term" value="F:calcium-dependent protein binding"/>
    <property type="evidence" value="ECO:0000318"/>
    <property type="project" value="GO_Central"/>
</dbReference>
<reference evidence="2" key="3">
    <citation type="submission" date="2025-09" db="UniProtKB">
        <authorList>
            <consortium name="Ensembl"/>
        </authorList>
    </citation>
    <scope>IDENTIFICATION</scope>
    <source>
        <strain evidence="2">Glennie</strain>
    </source>
</reference>
<accession>F6Q7S6</accession>
<dbReference type="AlphaFoldDB" id="F6Q7S6"/>
<dbReference type="SUPFAM" id="SSF47473">
    <property type="entry name" value="EF-hand"/>
    <property type="match status" value="1"/>
</dbReference>
<dbReference type="STRING" id="9258.ENSOANP00000022311"/>
<dbReference type="eggNOG" id="ENOG502SSQB">
    <property type="taxonomic scope" value="Eukaryota"/>
</dbReference>
<dbReference type="Bgee" id="ENSOANG00000014146">
    <property type="expression patterns" value="Expressed in endometrium and 5 other cell types or tissues"/>
</dbReference>